<feature type="compositionally biased region" description="Polar residues" evidence="1">
    <location>
        <begin position="487"/>
        <end position="498"/>
    </location>
</feature>
<gene>
    <name evidence="2" type="ORF">TCHU04912_LOCUS3413</name>
    <name evidence="3" type="ORF">TCHU04912_LOCUS3414</name>
</gene>
<dbReference type="EMBL" id="HBGG01006917">
    <property type="protein sequence ID" value="CAD9201181.1"/>
    <property type="molecule type" value="Transcribed_RNA"/>
</dbReference>
<feature type="region of interest" description="Disordered" evidence="1">
    <location>
        <begin position="1"/>
        <end position="178"/>
    </location>
</feature>
<feature type="region of interest" description="Disordered" evidence="1">
    <location>
        <begin position="278"/>
        <end position="374"/>
    </location>
</feature>
<dbReference type="AlphaFoldDB" id="A0A6U1ETQ1"/>
<feature type="compositionally biased region" description="Low complexity" evidence="1">
    <location>
        <begin position="38"/>
        <end position="57"/>
    </location>
</feature>
<evidence type="ECO:0000256" key="1">
    <source>
        <dbReference type="SAM" id="MobiDB-lite"/>
    </source>
</evidence>
<evidence type="ECO:0000313" key="2">
    <source>
        <dbReference type="EMBL" id="CAD9201180.1"/>
    </source>
</evidence>
<dbReference type="Gene3D" id="1.10.238.10">
    <property type="entry name" value="EF-hand"/>
    <property type="match status" value="1"/>
</dbReference>
<proteinExistence type="predicted"/>
<feature type="compositionally biased region" description="Polar residues" evidence="1">
    <location>
        <begin position="308"/>
        <end position="327"/>
    </location>
</feature>
<dbReference type="EMBL" id="HBGG01006916">
    <property type="protein sequence ID" value="CAD9201180.1"/>
    <property type="molecule type" value="Transcribed_RNA"/>
</dbReference>
<feature type="compositionally biased region" description="Polar residues" evidence="1">
    <location>
        <begin position="80"/>
        <end position="92"/>
    </location>
</feature>
<feature type="compositionally biased region" description="Basic and acidic residues" evidence="1">
    <location>
        <begin position="414"/>
        <end position="443"/>
    </location>
</feature>
<evidence type="ECO:0000313" key="3">
    <source>
        <dbReference type="EMBL" id="CAD9201181.1"/>
    </source>
</evidence>
<feature type="compositionally biased region" description="Gly residues" evidence="1">
    <location>
        <begin position="473"/>
        <end position="485"/>
    </location>
</feature>
<feature type="compositionally biased region" description="Basic and acidic residues" evidence="1">
    <location>
        <begin position="117"/>
        <end position="128"/>
    </location>
</feature>
<organism evidence="2">
    <name type="scientific">Tetraselmis chuii</name>
    <dbReference type="NCBI Taxonomy" id="63592"/>
    <lineage>
        <taxon>Eukaryota</taxon>
        <taxon>Viridiplantae</taxon>
        <taxon>Chlorophyta</taxon>
        <taxon>core chlorophytes</taxon>
        <taxon>Chlorodendrophyceae</taxon>
        <taxon>Chlorodendrales</taxon>
        <taxon>Chlorodendraceae</taxon>
        <taxon>Tetraselmis</taxon>
    </lineage>
</organism>
<protein>
    <submittedName>
        <fullName evidence="2">Uncharacterized protein</fullName>
    </submittedName>
</protein>
<accession>A0A6U1ETQ1</accession>
<feature type="compositionally biased region" description="Polar residues" evidence="1">
    <location>
        <begin position="341"/>
        <end position="352"/>
    </location>
</feature>
<sequence>MQHQSSLAANRSSTGFFLPPLLDIPNTESQISDLPAASGKSTCMSSSTRSLDSLESLRQTTCSKGKPQPQQAGGAAGEFQQHNPISDSMTTRSSEKAGGEAGWTRLRQAQSRGRPLLTHEEGSFRRASTDTATRKVPQKSRTQTSIPSRNGNRDSARRSLDSMILPPNSTILSPITPPAVDENRKLQHAGSYRNFIPVATVRKSRRSSMMELDKSCSLREYSSSSSLRNVGLNGDVANSGTSAPFRYSITSSSNKNNNAAAKPGGRLALVTMDLLSSQRKNSNRLAQKDKSTTPPGSKMSATGDETRLSCSSDEGGSSVGSPKTTEVLSPGRLKIPRIKTTPATPTQKSSITGGKDTIFLDGAAPDSRDPRKQASKFEEVLHSVFDLSPRSGKDKFERTLERLDNEERVRLQEDREAALRSEQEQALEREEELRHARESESTRAKQPTSGFAGILKRASNRLIQQRRATRGSAAGGGEQEGGGGALVSSQTAAKPSFSTERDDVLMERRLEAVYVSFAIFGKWDPDAMVVGQKCSGMAYVRFQLLCEAAGLLGRRVSGAALRRIFEAHTDKGTAHTIMSFPNFVCALDAVAKEGNARPAIVYRAVSALNVEQRLCVHAH</sequence>
<feature type="region of interest" description="Disordered" evidence="1">
    <location>
        <begin position="467"/>
        <end position="499"/>
    </location>
</feature>
<feature type="compositionally biased region" description="Polar residues" evidence="1">
    <location>
        <begin position="139"/>
        <end position="150"/>
    </location>
</feature>
<feature type="compositionally biased region" description="Low complexity" evidence="1">
    <location>
        <begin position="64"/>
        <end position="73"/>
    </location>
</feature>
<reference evidence="2" key="1">
    <citation type="submission" date="2021-01" db="EMBL/GenBank/DDBJ databases">
        <authorList>
            <person name="Corre E."/>
            <person name="Pelletier E."/>
            <person name="Niang G."/>
            <person name="Scheremetjew M."/>
            <person name="Finn R."/>
            <person name="Kale V."/>
            <person name="Holt S."/>
            <person name="Cochrane G."/>
            <person name="Meng A."/>
            <person name="Brown T."/>
            <person name="Cohen L."/>
        </authorList>
    </citation>
    <scope>NUCLEOTIDE SEQUENCE</scope>
    <source>
        <strain evidence="2">PLY429</strain>
    </source>
</reference>
<feature type="compositionally biased region" description="Polar residues" evidence="1">
    <location>
        <begin position="1"/>
        <end position="15"/>
    </location>
</feature>
<feature type="region of interest" description="Disordered" evidence="1">
    <location>
        <begin position="414"/>
        <end position="451"/>
    </location>
</feature>
<name>A0A6U1ETQ1_9CHLO</name>
<feature type="compositionally biased region" description="Basic and acidic residues" evidence="1">
    <location>
        <begin position="151"/>
        <end position="160"/>
    </location>
</feature>